<protein>
    <submittedName>
        <fullName evidence="2">Uncharacterized protein</fullName>
    </submittedName>
</protein>
<organism evidence="2 3">
    <name type="scientific">Glarea lozoyensis (strain ATCC 74030 / MF5533)</name>
    <dbReference type="NCBI Taxonomy" id="1104152"/>
    <lineage>
        <taxon>Eukaryota</taxon>
        <taxon>Fungi</taxon>
        <taxon>Dikarya</taxon>
        <taxon>Ascomycota</taxon>
        <taxon>Pezizomycotina</taxon>
        <taxon>Leotiomycetes</taxon>
        <taxon>Helotiales</taxon>
        <taxon>Helotiaceae</taxon>
        <taxon>Glarea</taxon>
    </lineage>
</organism>
<keyword evidence="2" id="KW-0496">Mitochondrion</keyword>
<geneLocation type="mitochondrion" evidence="2"/>
<sequence length="70" mass="7599">MDTKPVPGTEGISNIPGSIRIPPTNYGEPIPENKMPGKYRPIGPPKNYPGITIEPKATIDIPKPNLPIRI</sequence>
<feature type="region of interest" description="Disordered" evidence="1">
    <location>
        <begin position="1"/>
        <end position="53"/>
    </location>
</feature>
<dbReference type="AlphaFoldDB" id="R9URJ9"/>
<reference evidence="2 3" key="1">
    <citation type="journal article" date="2013" name="PLoS ONE">
        <title>Characterization and Phylogenetic Analysis of the Mitochondrial Genome of Glarea lozoyensis Indicates High Diversity within the Order Helotiales.</title>
        <authorList>
            <person name="Youssar L."/>
            <person name="Gruening B.A."/>
            <person name="Guenther S."/>
            <person name="Huettel W."/>
        </authorList>
    </citation>
    <scope>NUCLEOTIDE SEQUENCE [LARGE SCALE GENOMIC DNA]</scope>
    <source>
        <strain evidence="3">ATCC 74030 / MF5533</strain>
    </source>
</reference>
<dbReference type="InParanoid" id="R9URJ9"/>
<evidence type="ECO:0000256" key="1">
    <source>
        <dbReference type="SAM" id="MobiDB-lite"/>
    </source>
</evidence>
<accession>R9URJ9</accession>
<evidence type="ECO:0000313" key="2">
    <source>
        <dbReference type="EMBL" id="AGN74499.1"/>
    </source>
</evidence>
<evidence type="ECO:0000313" key="3">
    <source>
        <dbReference type="Proteomes" id="UP000005446"/>
    </source>
</evidence>
<proteinExistence type="predicted"/>
<keyword evidence="3" id="KW-1185">Reference proteome</keyword>
<dbReference type="HOGENOM" id="CLU_2758013_0_0_1"/>
<dbReference type="Proteomes" id="UP000005446">
    <property type="component" value="Mitochondrion MT"/>
</dbReference>
<dbReference type="EMBL" id="KF169905">
    <property type="protein sequence ID" value="AGN74499.1"/>
    <property type="molecule type" value="Genomic_DNA"/>
</dbReference>
<name>R9URJ9_GLAL7</name>
<gene>
    <name evidence="2" type="primary">orf1</name>
</gene>